<evidence type="ECO:0000313" key="4">
    <source>
        <dbReference type="EMBL" id="TQV74704.1"/>
    </source>
</evidence>
<dbReference type="PANTHER" id="PTHR44591:SF23">
    <property type="entry name" value="CHEY SUBFAMILY"/>
    <property type="match status" value="1"/>
</dbReference>
<protein>
    <submittedName>
        <fullName evidence="4">Response regulator</fullName>
    </submittedName>
</protein>
<dbReference type="InterPro" id="IPR050595">
    <property type="entry name" value="Bact_response_regulator"/>
</dbReference>
<dbReference type="InterPro" id="IPR001789">
    <property type="entry name" value="Sig_transdc_resp-reg_receiver"/>
</dbReference>
<accession>A0A545TBW9</accession>
<keyword evidence="1" id="KW-0597">Phosphoprotein</keyword>
<reference evidence="4 5" key="1">
    <citation type="submission" date="2019-06" db="EMBL/GenBank/DDBJ databases">
        <title>Draft genome of Aliikangiella marina GYP-15.</title>
        <authorList>
            <person name="Wang G."/>
        </authorList>
    </citation>
    <scope>NUCLEOTIDE SEQUENCE [LARGE SCALE GENOMIC DNA]</scope>
    <source>
        <strain evidence="4 5">GYP-15</strain>
    </source>
</reference>
<dbReference type="Pfam" id="PF00072">
    <property type="entry name" value="Response_reg"/>
    <property type="match status" value="1"/>
</dbReference>
<keyword evidence="5" id="KW-1185">Reference proteome</keyword>
<evidence type="ECO:0000259" key="3">
    <source>
        <dbReference type="PROSITE" id="PS50110"/>
    </source>
</evidence>
<dbReference type="CDD" id="cd17546">
    <property type="entry name" value="REC_hyHK_CKI1_RcsC-like"/>
    <property type="match status" value="1"/>
</dbReference>
<comment type="caution">
    <text evidence="2">Lacks conserved residue(s) required for the propagation of feature annotation.</text>
</comment>
<name>A0A545TBW9_9GAMM</name>
<organism evidence="4 5">
    <name type="scientific">Aliikangiella marina</name>
    <dbReference type="NCBI Taxonomy" id="1712262"/>
    <lineage>
        <taxon>Bacteria</taxon>
        <taxon>Pseudomonadati</taxon>
        <taxon>Pseudomonadota</taxon>
        <taxon>Gammaproteobacteria</taxon>
        <taxon>Oceanospirillales</taxon>
        <taxon>Pleioneaceae</taxon>
        <taxon>Aliikangiella</taxon>
    </lineage>
</organism>
<dbReference type="PROSITE" id="PS50110">
    <property type="entry name" value="RESPONSE_REGULATORY"/>
    <property type="match status" value="1"/>
</dbReference>
<dbReference type="Gene3D" id="3.40.50.2300">
    <property type="match status" value="1"/>
</dbReference>
<dbReference type="PANTHER" id="PTHR44591">
    <property type="entry name" value="STRESS RESPONSE REGULATOR PROTEIN 1"/>
    <property type="match status" value="1"/>
</dbReference>
<dbReference type="AlphaFoldDB" id="A0A545TBW9"/>
<evidence type="ECO:0000256" key="1">
    <source>
        <dbReference type="ARBA" id="ARBA00022553"/>
    </source>
</evidence>
<evidence type="ECO:0000313" key="5">
    <source>
        <dbReference type="Proteomes" id="UP000317839"/>
    </source>
</evidence>
<dbReference type="Proteomes" id="UP000317839">
    <property type="component" value="Unassembled WGS sequence"/>
</dbReference>
<dbReference type="SMART" id="SM00448">
    <property type="entry name" value="REC"/>
    <property type="match status" value="1"/>
</dbReference>
<sequence length="143" mass="15949">MDVLVFLNKWNYFKDLARHQLVNRILIVDDDPISSLSLIRQLEELGHIVTSVDDTQKAIDIARALPPTTVLINIYLQGIDSYSFAEELRSLPRCDKVNIVALTHASDAESSINAMRAGCDDFLKIPVDLNLLKNKVNDTADAA</sequence>
<gene>
    <name evidence="4" type="ORF">FLL45_07010</name>
</gene>
<dbReference type="EMBL" id="VIKR01000002">
    <property type="protein sequence ID" value="TQV74704.1"/>
    <property type="molecule type" value="Genomic_DNA"/>
</dbReference>
<evidence type="ECO:0000256" key="2">
    <source>
        <dbReference type="PROSITE-ProRule" id="PRU00169"/>
    </source>
</evidence>
<feature type="domain" description="Response regulatory" evidence="3">
    <location>
        <begin position="24"/>
        <end position="140"/>
    </location>
</feature>
<dbReference type="GO" id="GO:0000160">
    <property type="term" value="P:phosphorelay signal transduction system"/>
    <property type="evidence" value="ECO:0007669"/>
    <property type="project" value="InterPro"/>
</dbReference>
<dbReference type="OrthoDB" id="9814495at2"/>
<proteinExistence type="predicted"/>
<comment type="caution">
    <text evidence="4">The sequence shown here is derived from an EMBL/GenBank/DDBJ whole genome shotgun (WGS) entry which is preliminary data.</text>
</comment>
<dbReference type="InterPro" id="IPR011006">
    <property type="entry name" value="CheY-like_superfamily"/>
</dbReference>
<dbReference type="SUPFAM" id="SSF52172">
    <property type="entry name" value="CheY-like"/>
    <property type="match status" value="1"/>
</dbReference>